<evidence type="ECO:0000313" key="4">
    <source>
        <dbReference type="Proteomes" id="UP000664163"/>
    </source>
</evidence>
<name>A0ABS3EXA6_9FLAO</name>
<dbReference type="Gene3D" id="1.10.390.10">
    <property type="entry name" value="Neutral Protease Domain 2"/>
    <property type="match status" value="1"/>
</dbReference>
<dbReference type="Pfam" id="PF01433">
    <property type="entry name" value="Peptidase_M1"/>
    <property type="match status" value="1"/>
</dbReference>
<dbReference type="PANTHER" id="PTHR45726:SF3">
    <property type="entry name" value="LEUKOTRIENE A-4 HYDROLASE"/>
    <property type="match status" value="1"/>
</dbReference>
<reference evidence="3 4" key="1">
    <citation type="submission" date="2021-03" db="EMBL/GenBank/DDBJ databases">
        <title>Muricauda sp. CAU 1631 isolated from Incheon.</title>
        <authorList>
            <person name="Kim W."/>
        </authorList>
    </citation>
    <scope>NUCLEOTIDE SEQUENCE [LARGE SCALE GENOMIC DNA]</scope>
    <source>
        <strain evidence="3 4">CAU 1631</strain>
    </source>
</reference>
<dbReference type="PANTHER" id="PTHR45726">
    <property type="entry name" value="LEUKOTRIENE A-4 HYDROLASE"/>
    <property type="match status" value="1"/>
</dbReference>
<dbReference type="Proteomes" id="UP000664163">
    <property type="component" value="Unassembled WGS sequence"/>
</dbReference>
<dbReference type="RefSeq" id="WP_207071277.1">
    <property type="nucleotide sequence ID" value="NZ_JAFLND010000002.1"/>
</dbReference>
<proteinExistence type="predicted"/>
<gene>
    <name evidence="3" type="ORF">J0X13_09960</name>
</gene>
<comment type="caution">
    <text evidence="3">The sequence shown here is derived from an EMBL/GenBank/DDBJ whole genome shotgun (WGS) entry which is preliminary data.</text>
</comment>
<feature type="domain" description="Peptidase M1 membrane alanine aminopeptidase" evidence="2">
    <location>
        <begin position="349"/>
        <end position="499"/>
    </location>
</feature>
<dbReference type="CDD" id="cd09604">
    <property type="entry name" value="M1_APN_like"/>
    <property type="match status" value="1"/>
</dbReference>
<feature type="chain" id="PRO_5046659629" evidence="1">
    <location>
        <begin position="22"/>
        <end position="617"/>
    </location>
</feature>
<keyword evidence="4" id="KW-1185">Reference proteome</keyword>
<evidence type="ECO:0000313" key="3">
    <source>
        <dbReference type="EMBL" id="MBO0330876.1"/>
    </source>
</evidence>
<dbReference type="InterPro" id="IPR034015">
    <property type="entry name" value="M1_LTA4H"/>
</dbReference>
<dbReference type="InterPro" id="IPR027268">
    <property type="entry name" value="Peptidase_M4/M1_CTD_sf"/>
</dbReference>
<dbReference type="EMBL" id="JAFLND010000002">
    <property type="protein sequence ID" value="MBO0330876.1"/>
    <property type="molecule type" value="Genomic_DNA"/>
</dbReference>
<organism evidence="3 4">
    <name type="scientific">[Muricauda] lutisoli</name>
    <dbReference type="NCBI Taxonomy" id="2816035"/>
    <lineage>
        <taxon>Bacteria</taxon>
        <taxon>Pseudomonadati</taxon>
        <taxon>Bacteroidota</taxon>
        <taxon>Flavobacteriia</taxon>
        <taxon>Flavobacteriales</taxon>
        <taxon>Flavobacteriaceae</taxon>
        <taxon>Allomuricauda</taxon>
    </lineage>
</organism>
<evidence type="ECO:0000256" key="1">
    <source>
        <dbReference type="SAM" id="SignalP"/>
    </source>
</evidence>
<protein>
    <submittedName>
        <fullName evidence="3">M1 family metallopeptidase</fullName>
    </submittedName>
</protein>
<keyword evidence="1" id="KW-0732">Signal</keyword>
<feature type="signal peptide" evidence="1">
    <location>
        <begin position="1"/>
        <end position="21"/>
    </location>
</feature>
<dbReference type="InterPro" id="IPR014782">
    <property type="entry name" value="Peptidase_M1_dom"/>
</dbReference>
<evidence type="ECO:0000259" key="2">
    <source>
        <dbReference type="Pfam" id="PF01433"/>
    </source>
</evidence>
<dbReference type="SUPFAM" id="SSF55486">
    <property type="entry name" value="Metalloproteases ('zincins'), catalytic domain"/>
    <property type="match status" value="1"/>
</dbReference>
<accession>A0ABS3EXA6</accession>
<sequence length="617" mass="70849">MKRLQTLFFSAFFGVGLLLSAQTSGDWQQHVDYTMDVQMDVETYQYSGTQKLVYTNNSPDELSRVFYHLYYNAFQPGSEMDIRLQNIKDPDKRMMEDGKSRIASLSENEMGYLHVKSLTQDGQPVTFTEEGTILVVDLAKPIPAGGKTTLEMTFEGQVPLQIRRSGRNSREGVALSMSQWYPKLSEYDFEGWHPNPYIAREFHGVWGDFDVKITLDKDYTVGGSGYLQNPQEIGHGYETPGSKVKTKGKTLTWHFKAPNVHDFMWAADPEYIHDIYEMEDGPTLHFFYKDNPEFNENWKKLQPKTAEAMTFFSNNVGKYPYEQYSVVQGGDGGMEYAMSTLITGEREFGSLVGVMVHEMAHSWFQHVLATNESEHEWMDEGFTSFISSLCMNQIMEQNKQNPFEGSYRGYYALVNSGLEMPQSTHADRYTTNFAYGVSAYSKGSIFLSQLGYIIGQDKLMEAIQKYFEDFKFKHPVPNDIKRTAEKVSGMELNWYLTDWTQTTNTIDYGIKSVEADGENTKVTMERIGEMPMPLDILVVGKDGTQETYYVPLRMMYGEKENPYPNLERTVLEDWPWAYPTYEFTLDMPLKNVQAIMIDPSQLMADVDGENNVYQAEE</sequence>